<protein>
    <submittedName>
        <fullName evidence="1">Uncharacterized protein</fullName>
    </submittedName>
</protein>
<organism evidence="1 2">
    <name type="scientific">Lentzea aerocolonigenes</name>
    <name type="common">Lechevalieria aerocolonigenes</name>
    <name type="synonym">Saccharothrix aerocolonigenes</name>
    <dbReference type="NCBI Taxonomy" id="68170"/>
    <lineage>
        <taxon>Bacteria</taxon>
        <taxon>Bacillati</taxon>
        <taxon>Actinomycetota</taxon>
        <taxon>Actinomycetes</taxon>
        <taxon>Pseudonocardiales</taxon>
        <taxon>Pseudonocardiaceae</taxon>
        <taxon>Lentzea</taxon>
    </lineage>
</organism>
<accession>A0A0F0GJX2</accession>
<name>A0A0F0GJX2_LENAE</name>
<gene>
    <name evidence="1" type="ORF">UK23_40970</name>
</gene>
<evidence type="ECO:0000313" key="2">
    <source>
        <dbReference type="Proteomes" id="UP000033393"/>
    </source>
</evidence>
<dbReference type="PATRIC" id="fig|68170.10.peg.1118"/>
<dbReference type="AlphaFoldDB" id="A0A0F0GJX2"/>
<comment type="caution">
    <text evidence="1">The sequence shown here is derived from an EMBL/GenBank/DDBJ whole genome shotgun (WGS) entry which is preliminary data.</text>
</comment>
<reference evidence="1 2" key="1">
    <citation type="submission" date="2015-02" db="EMBL/GenBank/DDBJ databases">
        <authorList>
            <person name="Ju K.-S."/>
            <person name="Doroghazi J.R."/>
            <person name="Metcalf W."/>
        </authorList>
    </citation>
    <scope>NUCLEOTIDE SEQUENCE [LARGE SCALE GENOMIC DNA]</scope>
    <source>
        <strain evidence="1 2">NRRL B-16140</strain>
    </source>
</reference>
<sequence length="159" mass="18345">MDLDVVVLWVRTGWTKASRGGREAARRNAVPEAFALPHGRAAVHEVVQVEWRGFEPEWREERDSIDPISLSLREEDDVLAVQLHDTMLAPPRRVVRPSPVRLGRGEWVRWQVNHRWTRPRDGGWNYELTTLNLAYGAVADLKLFMGTPTRFVDERAALR</sequence>
<keyword evidence="2" id="KW-1185">Reference proteome</keyword>
<dbReference type="Proteomes" id="UP000033393">
    <property type="component" value="Unassembled WGS sequence"/>
</dbReference>
<proteinExistence type="predicted"/>
<evidence type="ECO:0000313" key="1">
    <source>
        <dbReference type="EMBL" id="KJK38938.1"/>
    </source>
</evidence>
<dbReference type="EMBL" id="JYJG01000408">
    <property type="protein sequence ID" value="KJK38938.1"/>
    <property type="molecule type" value="Genomic_DNA"/>
</dbReference>